<evidence type="ECO:0000256" key="8">
    <source>
        <dbReference type="ARBA" id="ARBA00022679"/>
    </source>
</evidence>
<dbReference type="GO" id="GO:0005737">
    <property type="term" value="C:cytoplasm"/>
    <property type="evidence" value="ECO:0007669"/>
    <property type="project" value="UniProtKB-SubCell"/>
</dbReference>
<dbReference type="CDD" id="cd01262">
    <property type="entry name" value="PH_PDK1"/>
    <property type="match status" value="1"/>
</dbReference>
<keyword evidence="8" id="KW-0808">Transferase</keyword>
<accession>A0A182JJ01</accession>
<dbReference type="InterPro" id="IPR001849">
    <property type="entry name" value="PH_domain"/>
</dbReference>
<comment type="catalytic activity">
    <reaction evidence="13">
        <text>L-seryl-[protein] + ATP = O-phospho-L-seryl-[protein] + ADP + H(+)</text>
        <dbReference type="Rhea" id="RHEA:17989"/>
        <dbReference type="Rhea" id="RHEA-COMP:9863"/>
        <dbReference type="Rhea" id="RHEA-COMP:11604"/>
        <dbReference type="ChEBI" id="CHEBI:15378"/>
        <dbReference type="ChEBI" id="CHEBI:29999"/>
        <dbReference type="ChEBI" id="CHEBI:30616"/>
        <dbReference type="ChEBI" id="CHEBI:83421"/>
        <dbReference type="ChEBI" id="CHEBI:456216"/>
        <dbReference type="EC" id="2.7.11.1"/>
    </reaction>
</comment>
<evidence type="ECO:0000256" key="13">
    <source>
        <dbReference type="ARBA" id="ARBA00048679"/>
    </source>
</evidence>
<dbReference type="PROSITE" id="PS00107">
    <property type="entry name" value="PROTEIN_KINASE_ATP"/>
    <property type="match status" value="1"/>
</dbReference>
<dbReference type="VEuPathDB" id="VectorBase:AATE018962"/>
<feature type="region of interest" description="Disordered" evidence="14">
    <location>
        <begin position="396"/>
        <end position="453"/>
    </location>
</feature>
<dbReference type="AlphaFoldDB" id="A0A182JJ01"/>
<dbReference type="Pfam" id="PF00069">
    <property type="entry name" value="Pkinase"/>
    <property type="match status" value="2"/>
</dbReference>
<dbReference type="InterPro" id="IPR011993">
    <property type="entry name" value="PH-like_dom_sf"/>
</dbReference>
<evidence type="ECO:0000256" key="14">
    <source>
        <dbReference type="SAM" id="MobiDB-lite"/>
    </source>
</evidence>
<evidence type="ECO:0000256" key="1">
    <source>
        <dbReference type="ARBA" id="ARBA00004496"/>
    </source>
</evidence>
<dbReference type="SUPFAM" id="SSF50729">
    <property type="entry name" value="PH domain-like"/>
    <property type="match status" value="1"/>
</dbReference>
<reference evidence="15" key="1">
    <citation type="submission" date="2022-08" db="UniProtKB">
        <authorList>
            <consortium name="EnsemblMetazoa"/>
        </authorList>
    </citation>
    <scope>IDENTIFICATION</scope>
    <source>
        <strain evidence="15">EBRO</strain>
    </source>
</reference>
<dbReference type="InterPro" id="IPR011009">
    <property type="entry name" value="Kinase-like_dom_sf"/>
</dbReference>
<dbReference type="PROSITE" id="PS50011">
    <property type="entry name" value="PROTEIN_KINASE_DOM"/>
    <property type="match status" value="1"/>
</dbReference>
<dbReference type="GO" id="GO:0048638">
    <property type="term" value="P:regulation of developmental growth"/>
    <property type="evidence" value="ECO:0007669"/>
    <property type="project" value="UniProtKB-ARBA"/>
</dbReference>
<dbReference type="EnsemblMetazoa" id="AATE018962-RA">
    <property type="protein sequence ID" value="AATE018962-PA.1"/>
    <property type="gene ID" value="AATE018962"/>
</dbReference>
<evidence type="ECO:0000256" key="12">
    <source>
        <dbReference type="ARBA" id="ARBA00047899"/>
    </source>
</evidence>
<name>A0A182JJ01_ANOAO</name>
<comment type="similarity">
    <text evidence="2">Belongs to the protein kinase superfamily. AGC Ser/Thr protein kinase family. PDPK1 subfamily.</text>
</comment>
<proteinExistence type="inferred from homology"/>
<dbReference type="SUPFAM" id="SSF56112">
    <property type="entry name" value="Protein kinase-like (PK-like)"/>
    <property type="match status" value="1"/>
</dbReference>
<feature type="compositionally biased region" description="Acidic residues" evidence="14">
    <location>
        <begin position="174"/>
        <end position="187"/>
    </location>
</feature>
<keyword evidence="11" id="KW-0067">ATP-binding</keyword>
<dbReference type="GO" id="GO:1901701">
    <property type="term" value="P:cellular response to oxygen-containing compound"/>
    <property type="evidence" value="ECO:0007669"/>
    <property type="project" value="UniProtKB-ARBA"/>
</dbReference>
<dbReference type="Pfam" id="PF14593">
    <property type="entry name" value="PH_3"/>
    <property type="match status" value="1"/>
</dbReference>
<keyword evidence="6" id="KW-0963">Cytoplasm</keyword>
<keyword evidence="9" id="KW-0547">Nucleotide-binding</keyword>
<dbReference type="EC" id="2.7.11.1" evidence="3"/>
<dbReference type="InterPro" id="IPR000719">
    <property type="entry name" value="Prot_kinase_dom"/>
</dbReference>
<evidence type="ECO:0000256" key="7">
    <source>
        <dbReference type="ARBA" id="ARBA00022527"/>
    </source>
</evidence>
<dbReference type="InterPro" id="IPR039046">
    <property type="entry name" value="PDPK1"/>
</dbReference>
<dbReference type="Gene3D" id="3.30.200.20">
    <property type="entry name" value="Phosphorylase Kinase, domain 1"/>
    <property type="match status" value="1"/>
</dbReference>
<comment type="catalytic activity">
    <reaction evidence="12">
        <text>L-threonyl-[protein] + ATP = O-phospho-L-threonyl-[protein] + ADP + H(+)</text>
        <dbReference type="Rhea" id="RHEA:46608"/>
        <dbReference type="Rhea" id="RHEA-COMP:11060"/>
        <dbReference type="Rhea" id="RHEA-COMP:11605"/>
        <dbReference type="ChEBI" id="CHEBI:15378"/>
        <dbReference type="ChEBI" id="CHEBI:30013"/>
        <dbReference type="ChEBI" id="CHEBI:30616"/>
        <dbReference type="ChEBI" id="CHEBI:61977"/>
        <dbReference type="ChEBI" id="CHEBI:456216"/>
        <dbReference type="EC" id="2.7.11.1"/>
    </reaction>
</comment>
<evidence type="ECO:0000256" key="4">
    <source>
        <dbReference type="ARBA" id="ARBA00018538"/>
    </source>
</evidence>
<dbReference type="InterPro" id="IPR033931">
    <property type="entry name" value="PDK1-typ_PH"/>
</dbReference>
<evidence type="ECO:0000256" key="11">
    <source>
        <dbReference type="ARBA" id="ARBA00022840"/>
    </source>
</evidence>
<keyword evidence="10" id="KW-0418">Kinase</keyword>
<evidence type="ECO:0000256" key="10">
    <source>
        <dbReference type="ARBA" id="ARBA00022777"/>
    </source>
</evidence>
<dbReference type="Gene3D" id="2.30.29.30">
    <property type="entry name" value="Pleckstrin-homology domain (PH domain)/Phosphotyrosine-binding domain (PTB)"/>
    <property type="match status" value="1"/>
</dbReference>
<dbReference type="SMART" id="SM00233">
    <property type="entry name" value="PH"/>
    <property type="match status" value="1"/>
</dbReference>
<sequence length="571" mass="64091">MSATMENNRIHPSSGHHRLNANDFYFGKMLGEGSFSCVYLVKEVRTSKKFAIKVCEKRLILREKKQDYVKREREVLNRLTGKPGFLGLYCTFQDRTKLYFVMTYACNGTLLSLLSRPSFNLDCARFYAAEMLLALETMHNMRILHRDIKPENILLDEHMHVLIADFGSSKLDYQEEEAQNETNEAEITDAPASPTMSSARKHAQQVLEKAYRDDDDDTDDTEDIHPVARSNKRRSFVGTAQYVSPEILTGTPSSPASDLWSYACTLYQMVCGVPPFRAASEYLIFQKILRCLVTYGEGFDPCAKSLITRLLQIEQDKRLGAHDKPRYTSIREHPFFSGIDFDTLRNGPAPMAPTDETVLNGDAGSNYFPEGMKPGLDDRQITRMLNLKLADVELSDDAREAEGDTDEGDGPSGARKAIGGSVTATRSGSSSMKLTKSLTGGTSTSSFDGSKNDPGPLSVWEPFADGETILKHGYVSKRKGLFARRRMFLLTTGPRLIYIDPVNMVKKGEIPWTATLSVEAKNFKTFYVHTPNRTYYLEDPEGFALKWCDSIKEVHRKAFLNSVNDGNVPNV</sequence>
<dbReference type="FunFam" id="1.10.510.10:FF:000405">
    <property type="entry name" value="Mitogen-activated protein kinase"/>
    <property type="match status" value="1"/>
</dbReference>
<feature type="compositionally biased region" description="Acidic residues" evidence="14">
    <location>
        <begin position="213"/>
        <end position="222"/>
    </location>
</feature>
<protein>
    <recommendedName>
        <fullName evidence="4">3-phosphoinositide-dependent protein kinase 1</fullName>
        <ecNumber evidence="3">2.7.11.1</ecNumber>
    </recommendedName>
</protein>
<evidence type="ECO:0000313" key="15">
    <source>
        <dbReference type="EnsemblMetazoa" id="AATE018962-PA.1"/>
    </source>
</evidence>
<feature type="region of interest" description="Disordered" evidence="14">
    <location>
        <begin position="173"/>
        <end position="230"/>
    </location>
</feature>
<feature type="compositionally biased region" description="Polar residues" evidence="14">
    <location>
        <begin position="422"/>
        <end position="432"/>
    </location>
</feature>
<dbReference type="GO" id="GO:0004674">
    <property type="term" value="F:protein serine/threonine kinase activity"/>
    <property type="evidence" value="ECO:0007669"/>
    <property type="project" value="UniProtKB-KW"/>
</dbReference>
<evidence type="ECO:0000256" key="2">
    <source>
        <dbReference type="ARBA" id="ARBA00010006"/>
    </source>
</evidence>
<keyword evidence="7" id="KW-0723">Serine/threonine-protein kinase</keyword>
<comment type="subcellular location">
    <subcellularLocation>
        <location evidence="1">Cytoplasm</location>
    </subcellularLocation>
</comment>
<evidence type="ECO:0000256" key="6">
    <source>
        <dbReference type="ARBA" id="ARBA00022490"/>
    </source>
</evidence>
<dbReference type="FunFam" id="3.30.200.20:FF:000191">
    <property type="entry name" value="3-phosphoinositide-dependent protein kinase 2-like"/>
    <property type="match status" value="1"/>
</dbReference>
<evidence type="ECO:0000256" key="9">
    <source>
        <dbReference type="ARBA" id="ARBA00022741"/>
    </source>
</evidence>
<organism evidence="15">
    <name type="scientific">Anopheles atroparvus</name>
    <name type="common">European mosquito</name>
    <dbReference type="NCBI Taxonomy" id="41427"/>
    <lineage>
        <taxon>Eukaryota</taxon>
        <taxon>Metazoa</taxon>
        <taxon>Ecdysozoa</taxon>
        <taxon>Arthropoda</taxon>
        <taxon>Hexapoda</taxon>
        <taxon>Insecta</taxon>
        <taxon>Pterygota</taxon>
        <taxon>Neoptera</taxon>
        <taxon>Endopterygota</taxon>
        <taxon>Diptera</taxon>
        <taxon>Nematocera</taxon>
        <taxon>Culicoidea</taxon>
        <taxon>Culicidae</taxon>
        <taxon>Anophelinae</taxon>
        <taxon>Anopheles</taxon>
    </lineage>
</organism>
<dbReference type="GO" id="GO:0035556">
    <property type="term" value="P:intracellular signal transduction"/>
    <property type="evidence" value="ECO:0007669"/>
    <property type="project" value="TreeGrafter"/>
</dbReference>
<keyword evidence="5" id="KW-0217">Developmental protein</keyword>
<dbReference type="FunFam" id="1.10.510.10:FF:000587">
    <property type="entry name" value="Phosphoinositide-dependent kinase 1, isoform F"/>
    <property type="match status" value="1"/>
</dbReference>
<dbReference type="STRING" id="41427.A0A182JJ01"/>
<dbReference type="CDD" id="cd05581">
    <property type="entry name" value="STKc_PDK1"/>
    <property type="match status" value="1"/>
</dbReference>
<dbReference type="InterPro" id="IPR008271">
    <property type="entry name" value="Ser/Thr_kinase_AS"/>
</dbReference>
<dbReference type="PROSITE" id="PS00108">
    <property type="entry name" value="PROTEIN_KINASE_ST"/>
    <property type="match status" value="1"/>
</dbReference>
<evidence type="ECO:0000256" key="3">
    <source>
        <dbReference type="ARBA" id="ARBA00012513"/>
    </source>
</evidence>
<dbReference type="GO" id="GO:0005524">
    <property type="term" value="F:ATP binding"/>
    <property type="evidence" value="ECO:0007669"/>
    <property type="project" value="UniProtKB-UniRule"/>
</dbReference>
<dbReference type="SMART" id="SM00220">
    <property type="entry name" value="S_TKc"/>
    <property type="match status" value="1"/>
</dbReference>
<dbReference type="PANTHER" id="PTHR24356">
    <property type="entry name" value="SERINE/THREONINE-PROTEIN KINASE"/>
    <property type="match status" value="1"/>
</dbReference>
<dbReference type="InterPro" id="IPR017441">
    <property type="entry name" value="Protein_kinase_ATP_BS"/>
</dbReference>
<dbReference type="Gene3D" id="1.10.510.10">
    <property type="entry name" value="Transferase(Phosphotransferase) domain 1"/>
    <property type="match status" value="2"/>
</dbReference>
<dbReference type="PANTHER" id="PTHR24356:SF163">
    <property type="entry name" value="3-PHOSPHOINOSITIDE-DEPENDENT PROTEIN KINASE 1-RELATED"/>
    <property type="match status" value="1"/>
</dbReference>
<evidence type="ECO:0000256" key="5">
    <source>
        <dbReference type="ARBA" id="ARBA00022473"/>
    </source>
</evidence>
<dbReference type="FunFam" id="2.30.29.30:FF:000324">
    <property type="entry name" value="Phosphoinositide-dependent kinase 1, isoform F"/>
    <property type="match status" value="1"/>
</dbReference>
<dbReference type="InterPro" id="IPR050236">
    <property type="entry name" value="Ser_Thr_kinase_AGC"/>
</dbReference>
<feature type="compositionally biased region" description="Low complexity" evidence="14">
    <location>
        <begin position="433"/>
        <end position="446"/>
    </location>
</feature>